<gene>
    <name evidence="3" type="ORF">BVG16_09070</name>
</gene>
<dbReference type="Pfam" id="PF00395">
    <property type="entry name" value="SLH"/>
    <property type="match status" value="1"/>
</dbReference>
<dbReference type="OrthoDB" id="1738667at2"/>
<evidence type="ECO:0000259" key="2">
    <source>
        <dbReference type="PROSITE" id="PS51272"/>
    </source>
</evidence>
<dbReference type="STRING" id="1324314.BVG16_09070"/>
<dbReference type="EMBL" id="MSZX01000003">
    <property type="protein sequence ID" value="OPA79233.1"/>
    <property type="molecule type" value="Genomic_DNA"/>
</dbReference>
<organism evidence="3 4">
    <name type="scientific">Paenibacillus selenitireducens</name>
    <dbReference type="NCBI Taxonomy" id="1324314"/>
    <lineage>
        <taxon>Bacteria</taxon>
        <taxon>Bacillati</taxon>
        <taxon>Bacillota</taxon>
        <taxon>Bacilli</taxon>
        <taxon>Bacillales</taxon>
        <taxon>Paenibacillaceae</taxon>
        <taxon>Paenibacillus</taxon>
    </lineage>
</organism>
<feature type="domain" description="SLH" evidence="2">
    <location>
        <begin position="157"/>
        <end position="220"/>
    </location>
</feature>
<dbReference type="InterPro" id="IPR001119">
    <property type="entry name" value="SLH_dom"/>
</dbReference>
<sequence length="222" mass="24617">MRTQHKLIALSAAVAVFLSLAGQSFAAEAPFTDLNQVTETEKITLLQSQGYLHGVGSDRFMPYAELTAAQGIQLMVNSLGLNIDFIKFVKQPQATDYYPKADNDAWYAKALVIAAYHHVDVTADLDPQAVWTREEFTYQLMNTMEANIALPMVKIAPVDVADEKDIAGDRIGAIQRALALHIVTLDESGKFRPQEPMTRIEAAVLVYHALQYIEKHTVPVTE</sequence>
<evidence type="ECO:0000256" key="1">
    <source>
        <dbReference type="SAM" id="SignalP"/>
    </source>
</evidence>
<feature type="chain" id="PRO_5012459199" evidence="1">
    <location>
        <begin position="27"/>
        <end position="222"/>
    </location>
</feature>
<dbReference type="RefSeq" id="WP_078498233.1">
    <property type="nucleotide sequence ID" value="NZ_MSZX01000003.1"/>
</dbReference>
<name>A0A1T2XHU5_9BACL</name>
<reference evidence="3 4" key="1">
    <citation type="submission" date="2017-01" db="EMBL/GenBank/DDBJ databases">
        <title>Genome analysis of Paenibacillus selenitrireducens ES3-24.</title>
        <authorList>
            <person name="Xu D."/>
            <person name="Yao R."/>
            <person name="Zheng S."/>
        </authorList>
    </citation>
    <scope>NUCLEOTIDE SEQUENCE [LARGE SCALE GENOMIC DNA]</scope>
    <source>
        <strain evidence="3 4">ES3-24</strain>
    </source>
</reference>
<dbReference type="AlphaFoldDB" id="A0A1T2XHU5"/>
<feature type="signal peptide" evidence="1">
    <location>
        <begin position="1"/>
        <end position="26"/>
    </location>
</feature>
<keyword evidence="1" id="KW-0732">Signal</keyword>
<dbReference type="Proteomes" id="UP000190188">
    <property type="component" value="Unassembled WGS sequence"/>
</dbReference>
<proteinExistence type="predicted"/>
<keyword evidence="4" id="KW-1185">Reference proteome</keyword>
<comment type="caution">
    <text evidence="3">The sequence shown here is derived from an EMBL/GenBank/DDBJ whole genome shotgun (WGS) entry which is preliminary data.</text>
</comment>
<protein>
    <submittedName>
        <fullName evidence="3">S-layer protein</fullName>
    </submittedName>
</protein>
<evidence type="ECO:0000313" key="3">
    <source>
        <dbReference type="EMBL" id="OPA79233.1"/>
    </source>
</evidence>
<accession>A0A1T2XHU5</accession>
<dbReference type="PROSITE" id="PS51272">
    <property type="entry name" value="SLH"/>
    <property type="match status" value="1"/>
</dbReference>
<evidence type="ECO:0000313" key="4">
    <source>
        <dbReference type="Proteomes" id="UP000190188"/>
    </source>
</evidence>